<dbReference type="PANTHER" id="PTHR37828">
    <property type="entry name" value="GSR2449 PROTEIN"/>
    <property type="match status" value="1"/>
</dbReference>
<dbReference type="Pfam" id="PF03795">
    <property type="entry name" value="YCII"/>
    <property type="match status" value="1"/>
</dbReference>
<dbReference type="Proteomes" id="UP000289437">
    <property type="component" value="Unassembled WGS sequence"/>
</dbReference>
<dbReference type="RefSeq" id="WP_128913108.1">
    <property type="nucleotide sequence ID" value="NZ_RDSM01000002.1"/>
</dbReference>
<reference evidence="4" key="2">
    <citation type="submission" date="2019-02" db="EMBL/GenBank/DDBJ databases">
        <title>Granulicella sibirica sp. nov., a psychrotolerant acidobacterium isolated from an organic soil layer in forested tundra, West Siberia.</title>
        <authorList>
            <person name="Oshkin I.Y."/>
            <person name="Kulichevskaya I.S."/>
            <person name="Rijpstra W.I.C."/>
            <person name="Sinninghe Damste J.S."/>
            <person name="Rakitin A.L."/>
            <person name="Ravin N.V."/>
            <person name="Dedysh S.N."/>
        </authorList>
    </citation>
    <scope>NUCLEOTIDE SEQUENCE [LARGE SCALE GENOMIC DNA]</scope>
    <source>
        <strain evidence="4">AF10</strain>
    </source>
</reference>
<dbReference type="AlphaFoldDB" id="A0A4Q0SYH2"/>
<keyword evidence="4" id="KW-1185">Reference proteome</keyword>
<evidence type="ECO:0000313" key="4">
    <source>
        <dbReference type="Proteomes" id="UP000289437"/>
    </source>
</evidence>
<dbReference type="SUPFAM" id="SSF54909">
    <property type="entry name" value="Dimeric alpha+beta barrel"/>
    <property type="match status" value="1"/>
</dbReference>
<sequence>MTEMPTKNPKILYAMLRHTKDGGKLHEHLSEHLEWMHGNEKDGRVFMSGPTDGSELNGLTIIEAASREVADELAQQDPLIRSGAVTYSLHTWNVNEGRIALTLYLSNQSALLG</sequence>
<dbReference type="OrthoDB" id="70894at2"/>
<evidence type="ECO:0000313" key="3">
    <source>
        <dbReference type="EMBL" id="RXH55452.1"/>
    </source>
</evidence>
<protein>
    <recommendedName>
        <fullName evidence="2">YCII-related domain-containing protein</fullName>
    </recommendedName>
</protein>
<organism evidence="3 4">
    <name type="scientific">Granulicella sibirica</name>
    <dbReference type="NCBI Taxonomy" id="2479048"/>
    <lineage>
        <taxon>Bacteria</taxon>
        <taxon>Pseudomonadati</taxon>
        <taxon>Acidobacteriota</taxon>
        <taxon>Terriglobia</taxon>
        <taxon>Terriglobales</taxon>
        <taxon>Acidobacteriaceae</taxon>
        <taxon>Granulicella</taxon>
    </lineage>
</organism>
<accession>A0A4Q0SYH2</accession>
<comment type="caution">
    <text evidence="3">The sequence shown here is derived from an EMBL/GenBank/DDBJ whole genome shotgun (WGS) entry which is preliminary data.</text>
</comment>
<dbReference type="EMBL" id="RDSM01000002">
    <property type="protein sequence ID" value="RXH55452.1"/>
    <property type="molecule type" value="Genomic_DNA"/>
</dbReference>
<evidence type="ECO:0000256" key="1">
    <source>
        <dbReference type="ARBA" id="ARBA00007689"/>
    </source>
</evidence>
<dbReference type="InterPro" id="IPR005545">
    <property type="entry name" value="YCII"/>
</dbReference>
<gene>
    <name evidence="3" type="ORF">GRAN_2309</name>
</gene>
<dbReference type="PANTHER" id="PTHR37828:SF1">
    <property type="entry name" value="YCII-RELATED DOMAIN-CONTAINING PROTEIN"/>
    <property type="match status" value="1"/>
</dbReference>
<comment type="similarity">
    <text evidence="1">Belongs to the YciI family.</text>
</comment>
<proteinExistence type="inferred from homology"/>
<name>A0A4Q0SYH2_9BACT</name>
<feature type="domain" description="YCII-related" evidence="2">
    <location>
        <begin position="12"/>
        <end position="86"/>
    </location>
</feature>
<evidence type="ECO:0000259" key="2">
    <source>
        <dbReference type="Pfam" id="PF03795"/>
    </source>
</evidence>
<reference evidence="3 4" key="1">
    <citation type="submission" date="2018-11" db="EMBL/GenBank/DDBJ databases">
        <authorList>
            <person name="Mardanov A.V."/>
            <person name="Ravin N.V."/>
            <person name="Dedysh S.N."/>
        </authorList>
    </citation>
    <scope>NUCLEOTIDE SEQUENCE [LARGE SCALE GENOMIC DNA]</scope>
    <source>
        <strain evidence="3 4">AF10</strain>
    </source>
</reference>
<dbReference type="InterPro" id="IPR011008">
    <property type="entry name" value="Dimeric_a/b-barrel"/>
</dbReference>
<dbReference type="Gene3D" id="3.30.70.1060">
    <property type="entry name" value="Dimeric alpha+beta barrel"/>
    <property type="match status" value="1"/>
</dbReference>